<evidence type="ECO:0000259" key="1">
    <source>
        <dbReference type="PROSITE" id="PS51186"/>
    </source>
</evidence>
<dbReference type="Gene3D" id="3.40.630.30">
    <property type="match status" value="1"/>
</dbReference>
<sequence>MNAKIVMTEEELKAAYQIRKAVFVEEQGISPEEEFDAYDQEAEHMVIWDQDQPVGASRWRIVDGIAKFERICVLASHRKHGVGKMILTFLEQHALNKGLNQAKLHGQTQAEPFYHKVGYQTASEVFIEDGLPHVLLVKQL</sequence>
<dbReference type="GO" id="GO:0004343">
    <property type="term" value="F:glucosamine 6-phosphate N-acetyltransferase activity"/>
    <property type="evidence" value="ECO:0007669"/>
    <property type="project" value="TreeGrafter"/>
</dbReference>
<dbReference type="Pfam" id="PF13673">
    <property type="entry name" value="Acetyltransf_10"/>
    <property type="match status" value="1"/>
</dbReference>
<dbReference type="InterPro" id="IPR039143">
    <property type="entry name" value="GNPNAT1-like"/>
</dbReference>
<dbReference type="CDD" id="cd04301">
    <property type="entry name" value="NAT_SF"/>
    <property type="match status" value="1"/>
</dbReference>
<feature type="domain" description="N-acetyltransferase" evidence="1">
    <location>
        <begin position="2"/>
        <end position="140"/>
    </location>
</feature>
<reference evidence="2 3" key="1">
    <citation type="submission" date="2020-09" db="EMBL/GenBank/DDBJ databases">
        <title>Characterization of Paenibacillus peoriae strain ZF390 with broad-spectrum antimicrobial activity as a potential biocontrol agent.</title>
        <authorList>
            <person name="Li L."/>
            <person name="Zhao Y."/>
            <person name="Li B."/>
            <person name="Xie X."/>
        </authorList>
    </citation>
    <scope>NUCLEOTIDE SEQUENCE [LARGE SCALE GENOMIC DNA]</scope>
    <source>
        <strain evidence="2 3">ZF390</strain>
    </source>
</reference>
<dbReference type="PANTHER" id="PTHR13355:SF11">
    <property type="entry name" value="GLUCOSAMINE 6-PHOSPHATE N-ACETYLTRANSFERASE"/>
    <property type="match status" value="1"/>
</dbReference>
<dbReference type="InterPro" id="IPR016181">
    <property type="entry name" value="Acyl_CoA_acyltransferase"/>
</dbReference>
<dbReference type="InterPro" id="IPR000182">
    <property type="entry name" value="GNAT_dom"/>
</dbReference>
<evidence type="ECO:0000313" key="2">
    <source>
        <dbReference type="EMBL" id="QNR69740.1"/>
    </source>
</evidence>
<protein>
    <submittedName>
        <fullName evidence="2">GNAT family N-acetyltransferase</fullName>
    </submittedName>
</protein>
<proteinExistence type="predicted"/>
<keyword evidence="2" id="KW-0808">Transferase</keyword>
<accession>A0A7H0YF82</accession>
<name>A0A7H0YF82_9BACL</name>
<dbReference type="Proteomes" id="UP000516384">
    <property type="component" value="Chromosome"/>
</dbReference>
<evidence type="ECO:0000313" key="3">
    <source>
        <dbReference type="Proteomes" id="UP000516384"/>
    </source>
</evidence>
<dbReference type="PROSITE" id="PS51186">
    <property type="entry name" value="GNAT"/>
    <property type="match status" value="1"/>
</dbReference>
<dbReference type="EMBL" id="CP061172">
    <property type="protein sequence ID" value="QNR69740.1"/>
    <property type="molecule type" value="Genomic_DNA"/>
</dbReference>
<dbReference type="AlphaFoldDB" id="A0A7H0YF82"/>
<organism evidence="2 3">
    <name type="scientific">Paenibacillus peoriae</name>
    <dbReference type="NCBI Taxonomy" id="59893"/>
    <lineage>
        <taxon>Bacteria</taxon>
        <taxon>Bacillati</taxon>
        <taxon>Bacillota</taxon>
        <taxon>Bacilli</taxon>
        <taxon>Bacillales</taxon>
        <taxon>Paenibacillaceae</taxon>
        <taxon>Paenibacillus</taxon>
    </lineage>
</organism>
<dbReference type="PANTHER" id="PTHR13355">
    <property type="entry name" value="GLUCOSAMINE 6-PHOSPHATE N-ACETYLTRANSFERASE"/>
    <property type="match status" value="1"/>
</dbReference>
<gene>
    <name evidence="2" type="ORF">IAQ67_12445</name>
</gene>
<dbReference type="SUPFAM" id="SSF55729">
    <property type="entry name" value="Acyl-CoA N-acyltransferases (Nat)"/>
    <property type="match status" value="1"/>
</dbReference>
<dbReference type="RefSeq" id="WP_190299348.1">
    <property type="nucleotide sequence ID" value="NZ_CP061172.1"/>
</dbReference>